<keyword evidence="2" id="KW-0813">Transport</keyword>
<dbReference type="Gene3D" id="3.40.50.2300">
    <property type="match status" value="1"/>
</dbReference>
<sequence length="198" mass="22451">MASISNRSREFQPLYRHRQIYNLDILGMPCHRTDKPFVKGQLIMSALKQVEFNGSTGLVKFDSYGRRTDTTVHVFQQVREGILQKVGKWSDVTGLINYPNIRPKLNISTLDSETFNETFIISTVVVDPYVMIKKDKKLTGNARYEGYAVDLVYKLAEIIGFNFTLVPVADGEHGKRRPNGTWSGTIGELIAGVIDWHI</sequence>
<keyword evidence="5" id="KW-0406">Ion transport</keyword>
<keyword evidence="10" id="KW-0407">Ion channel</keyword>
<accession>A0A7J7KQJ8</accession>
<proteinExistence type="predicted"/>
<evidence type="ECO:0000313" key="13">
    <source>
        <dbReference type="Proteomes" id="UP000593567"/>
    </source>
</evidence>
<organism evidence="12 13">
    <name type="scientific">Bugula neritina</name>
    <name type="common">Brown bryozoan</name>
    <name type="synonym">Sertularia neritina</name>
    <dbReference type="NCBI Taxonomy" id="10212"/>
    <lineage>
        <taxon>Eukaryota</taxon>
        <taxon>Metazoa</taxon>
        <taxon>Spiralia</taxon>
        <taxon>Lophotrochozoa</taxon>
        <taxon>Bryozoa</taxon>
        <taxon>Gymnolaemata</taxon>
        <taxon>Cheilostomatida</taxon>
        <taxon>Flustrina</taxon>
        <taxon>Buguloidea</taxon>
        <taxon>Bugulidae</taxon>
        <taxon>Bugula</taxon>
    </lineage>
</organism>
<evidence type="ECO:0000256" key="2">
    <source>
        <dbReference type="ARBA" id="ARBA00022448"/>
    </source>
</evidence>
<evidence type="ECO:0000256" key="8">
    <source>
        <dbReference type="ARBA" id="ARBA00023180"/>
    </source>
</evidence>
<dbReference type="OrthoDB" id="5984008at2759"/>
<keyword evidence="7" id="KW-0675">Receptor</keyword>
<keyword evidence="13" id="KW-1185">Reference proteome</keyword>
<evidence type="ECO:0000259" key="11">
    <source>
        <dbReference type="SMART" id="SM00918"/>
    </source>
</evidence>
<dbReference type="GO" id="GO:0016020">
    <property type="term" value="C:membrane"/>
    <property type="evidence" value="ECO:0007669"/>
    <property type="project" value="UniProtKB-SubCell"/>
</dbReference>
<dbReference type="AlphaFoldDB" id="A0A7J7KQJ8"/>
<dbReference type="SMART" id="SM00918">
    <property type="entry name" value="Lig_chan-Glu_bd"/>
    <property type="match status" value="1"/>
</dbReference>
<dbReference type="InterPro" id="IPR028082">
    <property type="entry name" value="Peripla_BP_I"/>
</dbReference>
<keyword evidence="9" id="KW-1071">Ligand-gated ion channel</keyword>
<dbReference type="InterPro" id="IPR001828">
    <property type="entry name" value="ANF_lig-bd_rcpt"/>
</dbReference>
<keyword evidence="8" id="KW-0325">Glycoprotein</keyword>
<feature type="domain" description="Ionotropic glutamate receptor L-glutamate and glycine-binding" evidence="11">
    <location>
        <begin position="128"/>
        <end position="191"/>
    </location>
</feature>
<keyword evidence="3" id="KW-0812">Transmembrane</keyword>
<comment type="subcellular location">
    <subcellularLocation>
        <location evidence="1">Membrane</location>
        <topology evidence="1">Multi-pass membrane protein</topology>
    </subcellularLocation>
</comment>
<name>A0A7J7KQJ8_BUGNE</name>
<dbReference type="Proteomes" id="UP000593567">
    <property type="component" value="Unassembled WGS sequence"/>
</dbReference>
<evidence type="ECO:0000256" key="7">
    <source>
        <dbReference type="ARBA" id="ARBA00023170"/>
    </source>
</evidence>
<keyword evidence="4" id="KW-1133">Transmembrane helix</keyword>
<evidence type="ECO:0000256" key="3">
    <source>
        <dbReference type="ARBA" id="ARBA00022692"/>
    </source>
</evidence>
<evidence type="ECO:0000256" key="1">
    <source>
        <dbReference type="ARBA" id="ARBA00004141"/>
    </source>
</evidence>
<keyword evidence="6" id="KW-0472">Membrane</keyword>
<evidence type="ECO:0000256" key="10">
    <source>
        <dbReference type="ARBA" id="ARBA00023303"/>
    </source>
</evidence>
<comment type="caution">
    <text evidence="12">The sequence shown here is derived from an EMBL/GenBank/DDBJ whole genome shotgun (WGS) entry which is preliminary data.</text>
</comment>
<dbReference type="SUPFAM" id="SSF53850">
    <property type="entry name" value="Periplasmic binding protein-like II"/>
    <property type="match status" value="1"/>
</dbReference>
<dbReference type="Pfam" id="PF10613">
    <property type="entry name" value="Lig_chan-Glu_bd"/>
    <property type="match status" value="1"/>
</dbReference>
<reference evidence="12" key="1">
    <citation type="submission" date="2020-06" db="EMBL/GenBank/DDBJ databases">
        <title>Draft genome of Bugula neritina, a colonial animal packing powerful symbionts and potential medicines.</title>
        <authorList>
            <person name="Rayko M."/>
        </authorList>
    </citation>
    <scope>NUCLEOTIDE SEQUENCE [LARGE SCALE GENOMIC DNA]</scope>
    <source>
        <strain evidence="12">Kwan_BN1</strain>
    </source>
</reference>
<dbReference type="GO" id="GO:0015276">
    <property type="term" value="F:ligand-gated monoatomic ion channel activity"/>
    <property type="evidence" value="ECO:0007669"/>
    <property type="project" value="InterPro"/>
</dbReference>
<dbReference type="EMBL" id="VXIV02000139">
    <property type="protein sequence ID" value="KAF6040447.1"/>
    <property type="molecule type" value="Genomic_DNA"/>
</dbReference>
<dbReference type="SUPFAM" id="SSF53822">
    <property type="entry name" value="Periplasmic binding protein-like I"/>
    <property type="match status" value="1"/>
</dbReference>
<evidence type="ECO:0000313" key="12">
    <source>
        <dbReference type="EMBL" id="KAF6040447.1"/>
    </source>
</evidence>
<dbReference type="Pfam" id="PF01094">
    <property type="entry name" value="ANF_receptor"/>
    <property type="match status" value="1"/>
</dbReference>
<evidence type="ECO:0000256" key="6">
    <source>
        <dbReference type="ARBA" id="ARBA00023136"/>
    </source>
</evidence>
<dbReference type="InterPro" id="IPR019594">
    <property type="entry name" value="Glu/Gly-bd"/>
</dbReference>
<protein>
    <submittedName>
        <fullName evidence="12">GRIA1</fullName>
    </submittedName>
</protein>
<gene>
    <name evidence="12" type="ORF">EB796_001229</name>
</gene>
<evidence type="ECO:0000256" key="5">
    <source>
        <dbReference type="ARBA" id="ARBA00023065"/>
    </source>
</evidence>
<dbReference type="Gene3D" id="3.40.190.10">
    <property type="entry name" value="Periplasmic binding protein-like II"/>
    <property type="match status" value="1"/>
</dbReference>
<evidence type="ECO:0000256" key="9">
    <source>
        <dbReference type="ARBA" id="ARBA00023286"/>
    </source>
</evidence>
<evidence type="ECO:0000256" key="4">
    <source>
        <dbReference type="ARBA" id="ARBA00022989"/>
    </source>
</evidence>